<comment type="caution">
    <text evidence="2">The sequence shown here is derived from an EMBL/GenBank/DDBJ whole genome shotgun (WGS) entry which is preliminary data.</text>
</comment>
<feature type="compositionally biased region" description="Basic and acidic residues" evidence="1">
    <location>
        <begin position="20"/>
        <end position="29"/>
    </location>
</feature>
<keyword evidence="3" id="KW-1185">Reference proteome</keyword>
<evidence type="ECO:0000313" key="2">
    <source>
        <dbReference type="EMBL" id="MFD1188016.1"/>
    </source>
</evidence>
<dbReference type="RefSeq" id="WP_377530789.1">
    <property type="nucleotide sequence ID" value="NZ_JBHTLD010000202.1"/>
</dbReference>
<accession>A0ABW3SU42</accession>
<proteinExistence type="predicted"/>
<feature type="region of interest" description="Disordered" evidence="1">
    <location>
        <begin position="1"/>
        <end position="58"/>
    </location>
</feature>
<evidence type="ECO:0000256" key="1">
    <source>
        <dbReference type="SAM" id="MobiDB-lite"/>
    </source>
</evidence>
<gene>
    <name evidence="2" type="ORF">ACFQ2O_17520</name>
</gene>
<organism evidence="2 3">
    <name type="scientific">Pontibacter rugosus</name>
    <dbReference type="NCBI Taxonomy" id="1745966"/>
    <lineage>
        <taxon>Bacteria</taxon>
        <taxon>Pseudomonadati</taxon>
        <taxon>Bacteroidota</taxon>
        <taxon>Cytophagia</taxon>
        <taxon>Cytophagales</taxon>
        <taxon>Hymenobacteraceae</taxon>
        <taxon>Pontibacter</taxon>
    </lineage>
</organism>
<evidence type="ECO:0000313" key="3">
    <source>
        <dbReference type="Proteomes" id="UP001597094"/>
    </source>
</evidence>
<dbReference type="Proteomes" id="UP001597094">
    <property type="component" value="Unassembled WGS sequence"/>
</dbReference>
<protein>
    <submittedName>
        <fullName evidence="2">Uncharacterized protein</fullName>
    </submittedName>
</protein>
<dbReference type="EMBL" id="JBHTLD010000202">
    <property type="protein sequence ID" value="MFD1188016.1"/>
    <property type="molecule type" value="Genomic_DNA"/>
</dbReference>
<name>A0ABW3SU42_9BACT</name>
<reference evidence="3" key="1">
    <citation type="journal article" date="2019" name="Int. J. Syst. Evol. Microbiol.">
        <title>The Global Catalogue of Microorganisms (GCM) 10K type strain sequencing project: providing services to taxonomists for standard genome sequencing and annotation.</title>
        <authorList>
            <consortium name="The Broad Institute Genomics Platform"/>
            <consortium name="The Broad Institute Genome Sequencing Center for Infectious Disease"/>
            <person name="Wu L."/>
            <person name="Ma J."/>
        </authorList>
    </citation>
    <scope>NUCLEOTIDE SEQUENCE [LARGE SCALE GENOMIC DNA]</scope>
    <source>
        <strain evidence="3">JCM 31319</strain>
    </source>
</reference>
<sequence length="58" mass="6342">MEEKKEQHNSDRQSAASKAIQDKPAEHSNDYVSGGQKGATRPEQGPEVPPEERTLGIP</sequence>
<feature type="compositionally biased region" description="Basic and acidic residues" evidence="1">
    <location>
        <begin position="1"/>
        <end position="11"/>
    </location>
</feature>